<dbReference type="EMBL" id="KU998245">
    <property type="protein sequence ID" value="ANA86448.1"/>
    <property type="molecule type" value="Genomic_DNA"/>
</dbReference>
<proteinExistence type="predicted"/>
<name>A0A160DEY3_9CAUD</name>
<dbReference type="KEGG" id="vg:28800573"/>
<dbReference type="GeneID" id="28800573"/>
<dbReference type="OrthoDB" id="38278at10239"/>
<sequence>MGWNPQIHFKGDIAEDVLADPDRVYGPSEPPIEESFKAIAAEYDADSDVTTVTLAPVTRTEALEQAVATYGEDLDKLKRLDRAGLLSGPAHQ</sequence>
<organism evidence="1 2">
    <name type="scientific">Gordonia phage OneUp</name>
    <dbReference type="NCBI Taxonomy" id="1838074"/>
    <lineage>
        <taxon>Viruses</taxon>
        <taxon>Duplodnaviria</taxon>
        <taxon>Heunggongvirae</taxon>
        <taxon>Uroviricota</taxon>
        <taxon>Caudoviricetes</taxon>
        <taxon>Oneupvirus</taxon>
        <taxon>Oneupvirus oneup</taxon>
    </lineage>
</organism>
<evidence type="ECO:0000313" key="1">
    <source>
        <dbReference type="EMBL" id="ANA86448.1"/>
    </source>
</evidence>
<dbReference type="RefSeq" id="YP_009274530.1">
    <property type="nucleotide sequence ID" value="NC_030917.1"/>
</dbReference>
<evidence type="ECO:0000313" key="2">
    <source>
        <dbReference type="Proteomes" id="UP000204609"/>
    </source>
</evidence>
<dbReference type="Proteomes" id="UP000204609">
    <property type="component" value="Segment"/>
</dbReference>
<keyword evidence="2" id="KW-1185">Reference proteome</keyword>
<accession>A0A160DEY3</accession>
<gene>
    <name evidence="1" type="primary">114</name>
    <name evidence="1" type="ORF">PBI_ONEUP_114</name>
</gene>
<protein>
    <submittedName>
        <fullName evidence="1">Uncharacterized protein</fullName>
    </submittedName>
</protein>
<reference evidence="2" key="1">
    <citation type="submission" date="2016-03" db="EMBL/GenBank/DDBJ databases">
        <authorList>
            <person name="Ploux O."/>
        </authorList>
    </citation>
    <scope>NUCLEOTIDE SEQUENCE [LARGE SCALE GENOMIC DNA]</scope>
</reference>